<evidence type="ECO:0000256" key="1">
    <source>
        <dbReference type="SAM" id="Phobius"/>
    </source>
</evidence>
<dbReference type="AlphaFoldDB" id="A0A6C0B0A3"/>
<dbReference type="SMART" id="SM00148">
    <property type="entry name" value="PLCXc"/>
    <property type="match status" value="1"/>
</dbReference>
<sequence>MDTIHKGMNDMISKLNENFASSMLFSMIIVVIIVACIYYFYMRNLVNRECSAMDSLFSTINGSIKSLNESDPKCKFTLKDYYIKTAYNCCSPGTFKNDYVSTCALKDVLKQGVRGLDFEIFSMNNQPVVATSTMDNNHVKETYNSIAFSEVMNIVTNYAFASSTAPNPLDPIIMHFRFKSANQDMYQNFANLLKTYDSFLLGPNYSFEDNGQNFGNTKLMDLKGKIVIIVDKSNNTFMDTRDFYEYVNMTSNSIFMRALHYYDVQNTPDLSELQEYNKQNMSIAMPQVGENPPNPSGIVCRETGCQMIAMMYQKNDLNLQENNVFFNNCGYAFCLKPEKLRFVPVLIPEPPPQDPALSFEQRTVTSDYYAFNI</sequence>
<evidence type="ECO:0000259" key="2">
    <source>
        <dbReference type="PROSITE" id="PS50008"/>
    </source>
</evidence>
<dbReference type="PROSITE" id="PS50008">
    <property type="entry name" value="PIPLC_Y_DOMAIN"/>
    <property type="match status" value="1"/>
</dbReference>
<dbReference type="EMBL" id="MN739046">
    <property type="protein sequence ID" value="QHS85655.1"/>
    <property type="molecule type" value="Genomic_DNA"/>
</dbReference>
<name>A0A6C0B0A3_9ZZZZ</name>
<reference evidence="3" key="1">
    <citation type="journal article" date="2020" name="Nature">
        <title>Giant virus diversity and host interactions through global metagenomics.</title>
        <authorList>
            <person name="Schulz F."/>
            <person name="Roux S."/>
            <person name="Paez-Espino D."/>
            <person name="Jungbluth S."/>
            <person name="Walsh D.A."/>
            <person name="Denef V.J."/>
            <person name="McMahon K.D."/>
            <person name="Konstantinidis K.T."/>
            <person name="Eloe-Fadrosh E.A."/>
            <person name="Kyrpides N.C."/>
            <person name="Woyke T."/>
        </authorList>
    </citation>
    <scope>NUCLEOTIDE SEQUENCE</scope>
    <source>
        <strain evidence="3">GVMAG-M-3300009182-78</strain>
    </source>
</reference>
<protein>
    <recommendedName>
        <fullName evidence="2">PI-PLC Y-box domain-containing protein</fullName>
    </recommendedName>
</protein>
<dbReference type="SUPFAM" id="SSF51695">
    <property type="entry name" value="PLC-like phosphodiesterases"/>
    <property type="match status" value="1"/>
</dbReference>
<feature type="domain" description="PI-PLC Y-box" evidence="2">
    <location>
        <begin position="304"/>
        <end position="341"/>
    </location>
</feature>
<dbReference type="PROSITE" id="PS50007">
    <property type="entry name" value="PIPLC_X_DOMAIN"/>
    <property type="match status" value="1"/>
</dbReference>
<dbReference type="Gene3D" id="3.20.20.190">
    <property type="entry name" value="Phosphatidylinositol (PI) phosphodiesterase"/>
    <property type="match status" value="1"/>
</dbReference>
<dbReference type="InterPro" id="IPR017946">
    <property type="entry name" value="PLC-like_Pdiesterase_TIM-brl"/>
</dbReference>
<proteinExistence type="predicted"/>
<dbReference type="GO" id="GO:0004435">
    <property type="term" value="F:phosphatidylinositol-4,5-bisphosphate phospholipase C activity"/>
    <property type="evidence" value="ECO:0007669"/>
    <property type="project" value="InterPro"/>
</dbReference>
<dbReference type="GO" id="GO:0006629">
    <property type="term" value="P:lipid metabolic process"/>
    <property type="evidence" value="ECO:0007669"/>
    <property type="project" value="InterPro"/>
</dbReference>
<dbReference type="GO" id="GO:0035556">
    <property type="term" value="P:intracellular signal transduction"/>
    <property type="evidence" value="ECO:0007669"/>
    <property type="project" value="InterPro"/>
</dbReference>
<accession>A0A6C0B0A3</accession>
<evidence type="ECO:0000313" key="3">
    <source>
        <dbReference type="EMBL" id="QHS85655.1"/>
    </source>
</evidence>
<dbReference type="InterPro" id="IPR001711">
    <property type="entry name" value="PLipase_C_Pinositol-sp_Y"/>
</dbReference>
<organism evidence="3">
    <name type="scientific">viral metagenome</name>
    <dbReference type="NCBI Taxonomy" id="1070528"/>
    <lineage>
        <taxon>unclassified sequences</taxon>
        <taxon>metagenomes</taxon>
        <taxon>organismal metagenomes</taxon>
    </lineage>
</organism>
<dbReference type="InterPro" id="IPR000909">
    <property type="entry name" value="PLipase_C_PInositol-sp_X_dom"/>
</dbReference>
<dbReference type="Pfam" id="PF00388">
    <property type="entry name" value="PI-PLC-X"/>
    <property type="match status" value="1"/>
</dbReference>
<feature type="transmembrane region" description="Helical" evidence="1">
    <location>
        <begin position="20"/>
        <end position="41"/>
    </location>
</feature>
<dbReference type="Pfam" id="PF00387">
    <property type="entry name" value="PI-PLC-Y"/>
    <property type="match status" value="1"/>
</dbReference>
<keyword evidence="1" id="KW-0812">Transmembrane</keyword>
<keyword evidence="1" id="KW-1133">Transmembrane helix</keyword>
<keyword evidence="1" id="KW-0472">Membrane</keyword>